<name>A0AAD9J156_9ANNE</name>
<accession>A0AAD9J156</accession>
<dbReference type="PANTHER" id="PTHR24246">
    <property type="entry name" value="OLFACTORY RECEPTOR AND ADENOSINE RECEPTOR"/>
    <property type="match status" value="1"/>
</dbReference>
<proteinExistence type="predicted"/>
<evidence type="ECO:0000256" key="6">
    <source>
        <dbReference type="ARBA" id="ARBA00023136"/>
    </source>
</evidence>
<dbReference type="InterPro" id="IPR000276">
    <property type="entry name" value="GPCR_Rhodpsn"/>
</dbReference>
<feature type="transmembrane region" description="Helical" evidence="10">
    <location>
        <begin position="367"/>
        <end position="388"/>
    </location>
</feature>
<comment type="caution">
    <text evidence="12">The sequence shown here is derived from an EMBL/GenBank/DDBJ whole genome shotgun (WGS) entry which is preliminary data.</text>
</comment>
<feature type="transmembrane region" description="Helical" evidence="10">
    <location>
        <begin position="197"/>
        <end position="221"/>
    </location>
</feature>
<dbReference type="InterPro" id="IPR017452">
    <property type="entry name" value="GPCR_Rhodpsn_7TM"/>
</dbReference>
<dbReference type="CDD" id="cd00637">
    <property type="entry name" value="7tm_classA_rhodopsin-like"/>
    <property type="match status" value="1"/>
</dbReference>
<dbReference type="Proteomes" id="UP001208570">
    <property type="component" value="Unassembled WGS sequence"/>
</dbReference>
<feature type="transmembrane region" description="Helical" evidence="10">
    <location>
        <begin position="145"/>
        <end position="164"/>
    </location>
</feature>
<evidence type="ECO:0000256" key="10">
    <source>
        <dbReference type="SAM" id="Phobius"/>
    </source>
</evidence>
<dbReference type="Gene3D" id="1.20.1070.10">
    <property type="entry name" value="Rhodopsin 7-helix transmembrane proteins"/>
    <property type="match status" value="1"/>
</dbReference>
<feature type="domain" description="G-protein coupled receptors family 1 profile" evidence="11">
    <location>
        <begin position="126"/>
        <end position="386"/>
    </location>
</feature>
<keyword evidence="2" id="KW-1003">Cell membrane</keyword>
<evidence type="ECO:0000256" key="2">
    <source>
        <dbReference type="ARBA" id="ARBA00022475"/>
    </source>
</evidence>
<keyword evidence="5" id="KW-0297">G-protein coupled receptor</keyword>
<protein>
    <recommendedName>
        <fullName evidence="11">G-protein coupled receptors family 1 profile domain-containing protein</fullName>
    </recommendedName>
</protein>
<evidence type="ECO:0000256" key="7">
    <source>
        <dbReference type="ARBA" id="ARBA00023170"/>
    </source>
</evidence>
<keyword evidence="7" id="KW-0675">Receptor</keyword>
<feature type="transmembrane region" description="Helical" evidence="10">
    <location>
        <begin position="279"/>
        <end position="302"/>
    </location>
</feature>
<dbReference type="EMBL" id="JAODUP010000763">
    <property type="protein sequence ID" value="KAK2144378.1"/>
    <property type="molecule type" value="Genomic_DNA"/>
</dbReference>
<keyword evidence="3 10" id="KW-0812">Transmembrane</keyword>
<dbReference type="PROSITE" id="PS50262">
    <property type="entry name" value="G_PROTEIN_RECEP_F1_2"/>
    <property type="match status" value="1"/>
</dbReference>
<dbReference type="GO" id="GO:0005886">
    <property type="term" value="C:plasma membrane"/>
    <property type="evidence" value="ECO:0007669"/>
    <property type="project" value="UniProtKB-SubCell"/>
</dbReference>
<gene>
    <name evidence="12" type="ORF">LSH36_763g02005</name>
</gene>
<feature type="transmembrane region" description="Helical" evidence="10">
    <location>
        <begin position="233"/>
        <end position="253"/>
    </location>
</feature>
<evidence type="ECO:0000256" key="9">
    <source>
        <dbReference type="ARBA" id="ARBA00023224"/>
    </source>
</evidence>
<evidence type="ECO:0000256" key="8">
    <source>
        <dbReference type="ARBA" id="ARBA00023180"/>
    </source>
</evidence>
<evidence type="ECO:0000313" key="12">
    <source>
        <dbReference type="EMBL" id="KAK2144378.1"/>
    </source>
</evidence>
<evidence type="ECO:0000256" key="5">
    <source>
        <dbReference type="ARBA" id="ARBA00023040"/>
    </source>
</evidence>
<keyword evidence="9" id="KW-0807">Transducer</keyword>
<reference evidence="12" key="1">
    <citation type="journal article" date="2023" name="Mol. Biol. Evol.">
        <title>Third-Generation Sequencing Reveals the Adaptive Role of the Epigenome in Three Deep-Sea Polychaetes.</title>
        <authorList>
            <person name="Perez M."/>
            <person name="Aroh O."/>
            <person name="Sun Y."/>
            <person name="Lan Y."/>
            <person name="Juniper S.K."/>
            <person name="Young C.R."/>
            <person name="Angers B."/>
            <person name="Qian P.Y."/>
        </authorList>
    </citation>
    <scope>NUCLEOTIDE SEQUENCE</scope>
    <source>
        <strain evidence="12">P08H-3</strain>
    </source>
</reference>
<evidence type="ECO:0000256" key="3">
    <source>
        <dbReference type="ARBA" id="ARBA00022692"/>
    </source>
</evidence>
<dbReference type="GO" id="GO:0004930">
    <property type="term" value="F:G protein-coupled receptor activity"/>
    <property type="evidence" value="ECO:0007669"/>
    <property type="project" value="UniProtKB-KW"/>
</dbReference>
<keyword evidence="6 10" id="KW-0472">Membrane</keyword>
<dbReference type="PANTHER" id="PTHR24246:SF27">
    <property type="entry name" value="ADENOSINE RECEPTOR, ISOFORM A"/>
    <property type="match status" value="1"/>
</dbReference>
<evidence type="ECO:0000313" key="13">
    <source>
        <dbReference type="Proteomes" id="UP001208570"/>
    </source>
</evidence>
<feature type="transmembrane region" description="Helical" evidence="10">
    <location>
        <begin position="109"/>
        <end position="133"/>
    </location>
</feature>
<sequence>MLVRAADVRASRVKADYAGDRVKQTIDVADDSQAGELFADDVNLLLTLTMLQSNIIDEGLTDPEGLLTDWLRPNLNDTIDSNLANSTYRNTTASSLYSDGINNPGFQHAFVYIPIQIVISFAAMIANLLTLLALAKVRAKFQPHLILVVNLTISDMLFGLRNVIIRGMVLGFEFNHKLNDWFKEICVRGLIRVAGSAIYTCTYINLLTIALDLYFAIMMPFRYQKLVTRRRTVAVCVSLWLLSVVLAAANYWVSLGDWSVHHRNQTFCDIREKHLKWDVYTHLAIVYLGIVAMTSIYIRIFIEVRRCARSTPGLPIKTQQTVKHNKRKLATSLLVLLTFLVAWLPNGIFTTLYFIMPKFGGPTISLMGSYFATLPMLNSLCDPIIYAIRLDKVRLGFRRLCRCAERPWSRDGYASESTEMVNLSVNSGPEHRSNSREFSHKMLLSGRTELANGNYRREMADNI</sequence>
<dbReference type="PRINTS" id="PR00237">
    <property type="entry name" value="GPCRRHODOPSN"/>
</dbReference>
<keyword evidence="13" id="KW-1185">Reference proteome</keyword>
<evidence type="ECO:0000256" key="4">
    <source>
        <dbReference type="ARBA" id="ARBA00022989"/>
    </source>
</evidence>
<feature type="transmembrane region" description="Helical" evidence="10">
    <location>
        <begin position="333"/>
        <end position="355"/>
    </location>
</feature>
<dbReference type="Pfam" id="PF00001">
    <property type="entry name" value="7tm_1"/>
    <property type="match status" value="1"/>
</dbReference>
<dbReference type="AlphaFoldDB" id="A0AAD9J156"/>
<comment type="subcellular location">
    <subcellularLocation>
        <location evidence="1">Cell membrane</location>
        <topology evidence="1">Multi-pass membrane protein</topology>
    </subcellularLocation>
</comment>
<keyword evidence="4 10" id="KW-1133">Transmembrane helix</keyword>
<keyword evidence="8" id="KW-0325">Glycoprotein</keyword>
<organism evidence="12 13">
    <name type="scientific">Paralvinella palmiformis</name>
    <dbReference type="NCBI Taxonomy" id="53620"/>
    <lineage>
        <taxon>Eukaryota</taxon>
        <taxon>Metazoa</taxon>
        <taxon>Spiralia</taxon>
        <taxon>Lophotrochozoa</taxon>
        <taxon>Annelida</taxon>
        <taxon>Polychaeta</taxon>
        <taxon>Sedentaria</taxon>
        <taxon>Canalipalpata</taxon>
        <taxon>Terebellida</taxon>
        <taxon>Terebelliformia</taxon>
        <taxon>Alvinellidae</taxon>
        <taxon>Paralvinella</taxon>
    </lineage>
</organism>
<evidence type="ECO:0000259" key="11">
    <source>
        <dbReference type="PROSITE" id="PS50262"/>
    </source>
</evidence>
<evidence type="ECO:0000256" key="1">
    <source>
        <dbReference type="ARBA" id="ARBA00004651"/>
    </source>
</evidence>
<dbReference type="SUPFAM" id="SSF81321">
    <property type="entry name" value="Family A G protein-coupled receptor-like"/>
    <property type="match status" value="1"/>
</dbReference>